<dbReference type="AlphaFoldDB" id="A0A428RBD8"/>
<feature type="region of interest" description="Disordered" evidence="1">
    <location>
        <begin position="55"/>
        <end position="75"/>
    </location>
</feature>
<dbReference type="EMBL" id="NKCK01001137">
    <property type="protein sequence ID" value="RSL74839.1"/>
    <property type="molecule type" value="Genomic_DNA"/>
</dbReference>
<accession>A0A428RBD8</accession>
<evidence type="ECO:0000256" key="1">
    <source>
        <dbReference type="SAM" id="MobiDB-lite"/>
    </source>
</evidence>
<evidence type="ECO:0000313" key="2">
    <source>
        <dbReference type="EMBL" id="RSL74839.1"/>
    </source>
</evidence>
<organism evidence="2 3">
    <name type="scientific">Fusarium oligoseptatum</name>
    <dbReference type="NCBI Taxonomy" id="2604345"/>
    <lineage>
        <taxon>Eukaryota</taxon>
        <taxon>Fungi</taxon>
        <taxon>Dikarya</taxon>
        <taxon>Ascomycota</taxon>
        <taxon>Pezizomycotina</taxon>
        <taxon>Sordariomycetes</taxon>
        <taxon>Hypocreomycetidae</taxon>
        <taxon>Hypocreales</taxon>
        <taxon>Nectriaceae</taxon>
        <taxon>Fusarium</taxon>
        <taxon>Fusarium solani species complex</taxon>
    </lineage>
</organism>
<keyword evidence="3" id="KW-1185">Reference proteome</keyword>
<gene>
    <name evidence="2" type="ORF">CEP52_017895</name>
</gene>
<evidence type="ECO:0000313" key="3">
    <source>
        <dbReference type="Proteomes" id="UP000287144"/>
    </source>
</evidence>
<sequence>MWSTAMLCQAVASPCLPPGYVEEFDEFTCNKSVRIEGVAYDDGANTFVQVMQPGGRESSLWSPSGSDSTTALVLY</sequence>
<name>A0A428RBD8_9HYPO</name>
<reference evidence="2 3" key="1">
    <citation type="submission" date="2017-06" db="EMBL/GenBank/DDBJ databases">
        <title>Comparative genomic analysis of Ambrosia Fusariam Clade fungi.</title>
        <authorList>
            <person name="Stajich J.E."/>
            <person name="Carrillo J."/>
            <person name="Kijimoto T."/>
            <person name="Eskalen A."/>
            <person name="O'Donnell K."/>
            <person name="Kasson M."/>
        </authorList>
    </citation>
    <scope>NUCLEOTIDE SEQUENCE [LARGE SCALE GENOMIC DNA]</scope>
    <source>
        <strain evidence="2 3">NRRL62579</strain>
    </source>
</reference>
<feature type="compositionally biased region" description="Polar residues" evidence="1">
    <location>
        <begin position="59"/>
        <end position="75"/>
    </location>
</feature>
<comment type="caution">
    <text evidence="2">The sequence shown here is derived from an EMBL/GenBank/DDBJ whole genome shotgun (WGS) entry which is preliminary data.</text>
</comment>
<protein>
    <submittedName>
        <fullName evidence="2">Uncharacterized protein</fullName>
    </submittedName>
</protein>
<proteinExistence type="predicted"/>
<dbReference type="Proteomes" id="UP000287144">
    <property type="component" value="Unassembled WGS sequence"/>
</dbReference>